<dbReference type="Pfam" id="PF19622">
    <property type="entry name" value="DUF6127"/>
    <property type="match status" value="1"/>
</dbReference>
<accession>A0ABW2R291</accession>
<evidence type="ECO:0000313" key="3">
    <source>
        <dbReference type="Proteomes" id="UP001596473"/>
    </source>
</evidence>
<dbReference type="InterPro" id="IPR046130">
    <property type="entry name" value="DUF6127"/>
</dbReference>
<dbReference type="EMBL" id="JBHTBQ010000044">
    <property type="protein sequence ID" value="MFC7422043.1"/>
    <property type="molecule type" value="Genomic_DNA"/>
</dbReference>
<evidence type="ECO:0000256" key="1">
    <source>
        <dbReference type="SAM" id="Phobius"/>
    </source>
</evidence>
<organism evidence="2 3">
    <name type="scientific">Iodobacter arcticus</name>
    <dbReference type="NCBI Taxonomy" id="590593"/>
    <lineage>
        <taxon>Bacteria</taxon>
        <taxon>Pseudomonadati</taxon>
        <taxon>Pseudomonadota</taxon>
        <taxon>Betaproteobacteria</taxon>
        <taxon>Neisseriales</taxon>
        <taxon>Chitinibacteraceae</taxon>
        <taxon>Iodobacter</taxon>
    </lineage>
</organism>
<protein>
    <submittedName>
        <fullName evidence="2">DUF6127 family protein</fullName>
    </submittedName>
</protein>
<keyword evidence="3" id="KW-1185">Reference proteome</keyword>
<dbReference type="Proteomes" id="UP001596473">
    <property type="component" value="Unassembled WGS sequence"/>
</dbReference>
<feature type="transmembrane region" description="Helical" evidence="1">
    <location>
        <begin position="78"/>
        <end position="96"/>
    </location>
</feature>
<reference evidence="3" key="1">
    <citation type="journal article" date="2019" name="Int. J. Syst. Evol. Microbiol.">
        <title>The Global Catalogue of Microorganisms (GCM) 10K type strain sequencing project: providing services to taxonomists for standard genome sequencing and annotation.</title>
        <authorList>
            <consortium name="The Broad Institute Genomics Platform"/>
            <consortium name="The Broad Institute Genome Sequencing Center for Infectious Disease"/>
            <person name="Wu L."/>
            <person name="Ma J."/>
        </authorList>
    </citation>
    <scope>NUCLEOTIDE SEQUENCE [LARGE SCALE GENOMIC DNA]</scope>
    <source>
        <strain evidence="3">CCUG 62945</strain>
    </source>
</reference>
<evidence type="ECO:0000313" key="2">
    <source>
        <dbReference type="EMBL" id="MFC7422043.1"/>
    </source>
</evidence>
<keyword evidence="1" id="KW-0812">Transmembrane</keyword>
<keyword evidence="1" id="KW-0472">Membrane</keyword>
<sequence length="103" mass="11239">MATHDSDPINRDPLERDGVVMMPRGEFKQFLEHAAEMGAKRALANVGLDGETAAEDIRELRSLLDAFTEAKRTAWKTVIHMITTGFLLSLVAGAAIKLKVFGG</sequence>
<proteinExistence type="predicted"/>
<keyword evidence="1" id="KW-1133">Transmembrane helix</keyword>
<comment type="caution">
    <text evidence="2">The sequence shown here is derived from an EMBL/GenBank/DDBJ whole genome shotgun (WGS) entry which is preliminary data.</text>
</comment>
<dbReference type="RefSeq" id="WP_380189804.1">
    <property type="nucleotide sequence ID" value="NZ_JBHTBQ010000044.1"/>
</dbReference>
<gene>
    <name evidence="2" type="ORF">ACFQNF_19475</name>
</gene>
<name>A0ABW2R291_9NEIS</name>